<dbReference type="Proteomes" id="UP000596742">
    <property type="component" value="Unassembled WGS sequence"/>
</dbReference>
<feature type="domain" description="IgGFc-binding protein N-terminal" evidence="1">
    <location>
        <begin position="267"/>
        <end position="562"/>
    </location>
</feature>
<dbReference type="EMBL" id="UYJE01001636">
    <property type="protein sequence ID" value="VDI03815.1"/>
    <property type="molecule type" value="Genomic_DNA"/>
</dbReference>
<dbReference type="Pfam" id="PF17517">
    <property type="entry name" value="IgGFc_binding"/>
    <property type="match status" value="1"/>
</dbReference>
<organism evidence="2 3">
    <name type="scientific">Mytilus galloprovincialis</name>
    <name type="common">Mediterranean mussel</name>
    <dbReference type="NCBI Taxonomy" id="29158"/>
    <lineage>
        <taxon>Eukaryota</taxon>
        <taxon>Metazoa</taxon>
        <taxon>Spiralia</taxon>
        <taxon>Lophotrochozoa</taxon>
        <taxon>Mollusca</taxon>
        <taxon>Bivalvia</taxon>
        <taxon>Autobranchia</taxon>
        <taxon>Pteriomorphia</taxon>
        <taxon>Mytilida</taxon>
        <taxon>Mytiloidea</taxon>
        <taxon>Mytilidae</taxon>
        <taxon>Mytilinae</taxon>
        <taxon>Mytilus</taxon>
    </lineage>
</organism>
<sequence length="577" mass="64984">MAELDMSNLGEQLKSFMQNEIKNVITEKLVLESNNIQYKLESKINEAIEKFRTSMDTFTNDVLRNNSILMQKTIERKLNKSLSRRVRRFRNIMHSDIRSTLQYVKNEIDAVLIENYNSSDSKNTHATRIGKLSGKFKGLSEQVKDSLYDSNGANGDSESSPKKNTLDHKGRLFYTMFPIQDTSHSFKVQFIITADTPTNVDIISEYAEINRTVIITTGVEYINIPILVVNLETGRTYTTVLISADQLITVVGLISEFNCNSDCESTSFIVLPFTAIGTEYSLITQPNNKQNCGIIATTTNTTVVIESSSEKGIPVGSTTIQPGQKFNIILDYLEGFNIQTNNNMTSTKIYANKPIAVISGNKYSSLKEAKLNQGYPYESIYSDMLLESLIPVDKWGRHFIIPPIHKATSFKIRIISQYRNTTLTIKDNSSRSITEYGDQIEIRLSPKAYFVSASNPVLLCLYALTENLGISMMIVPGIEHFSKEYVIAPPKDPSYTNYITITIKTSDVDGLRFVGNLLHVESTVIMGRNESFTTVVKKMTGQSVYKIRHVSRNSLYGVVVYGFIYKTSYGYPAGFRF</sequence>
<dbReference type="OrthoDB" id="6115861at2759"/>
<evidence type="ECO:0000313" key="2">
    <source>
        <dbReference type="EMBL" id="VDI03815.1"/>
    </source>
</evidence>
<accession>A0A8B6CD87</accession>
<comment type="caution">
    <text evidence="2">The sequence shown here is derived from an EMBL/GenBank/DDBJ whole genome shotgun (WGS) entry which is preliminary data.</text>
</comment>
<gene>
    <name evidence="2" type="ORF">MGAL_10B077531</name>
</gene>
<dbReference type="AlphaFoldDB" id="A0A8B6CD87"/>
<evidence type="ECO:0000313" key="3">
    <source>
        <dbReference type="Proteomes" id="UP000596742"/>
    </source>
</evidence>
<evidence type="ECO:0000259" key="1">
    <source>
        <dbReference type="Pfam" id="PF17517"/>
    </source>
</evidence>
<dbReference type="PANTHER" id="PTHR46534:SF1">
    <property type="entry name" value="IGGFC-BINDING PROTEIN N-TERMINAL DOMAIN-CONTAINING PROTEIN"/>
    <property type="match status" value="1"/>
</dbReference>
<reference evidence="2" key="1">
    <citation type="submission" date="2018-11" db="EMBL/GenBank/DDBJ databases">
        <authorList>
            <person name="Alioto T."/>
            <person name="Alioto T."/>
        </authorList>
    </citation>
    <scope>NUCLEOTIDE SEQUENCE</scope>
</reference>
<protein>
    <recommendedName>
        <fullName evidence="1">IgGFc-binding protein N-terminal domain-containing protein</fullName>
    </recommendedName>
</protein>
<name>A0A8B6CD87_MYTGA</name>
<proteinExistence type="predicted"/>
<dbReference type="InterPro" id="IPR035234">
    <property type="entry name" value="IgGFc-bd_N"/>
</dbReference>
<dbReference type="PANTHER" id="PTHR46534">
    <property type="entry name" value="IGGFC_BINDING DOMAIN-CONTAINING PROTEIN"/>
    <property type="match status" value="1"/>
</dbReference>
<keyword evidence="3" id="KW-1185">Reference proteome</keyword>